<feature type="transmembrane region" description="Helical" evidence="5">
    <location>
        <begin position="31"/>
        <end position="49"/>
    </location>
</feature>
<name>A0A086CH99_9CHRO</name>
<feature type="transmembrane region" description="Helical" evidence="5">
    <location>
        <begin position="55"/>
        <end position="73"/>
    </location>
</feature>
<feature type="transmembrane region" description="Helical" evidence="5">
    <location>
        <begin position="85"/>
        <end position="102"/>
    </location>
</feature>
<keyword evidence="2 5" id="KW-0812">Transmembrane</keyword>
<comment type="subcellular location">
    <subcellularLocation>
        <location evidence="1">Membrane</location>
        <topology evidence="1">Multi-pass membrane protein</topology>
    </subcellularLocation>
</comment>
<protein>
    <submittedName>
        <fullName evidence="7">ATP synthase I chain</fullName>
    </submittedName>
</protein>
<evidence type="ECO:0000256" key="2">
    <source>
        <dbReference type="ARBA" id="ARBA00022692"/>
    </source>
</evidence>
<reference evidence="7 8" key="1">
    <citation type="submission" date="2014-08" db="EMBL/GenBank/DDBJ databases">
        <title>Comparative genomics reveals surprising divergence of two closely related strains of uncultivated UCYN-A cyanobacteria.</title>
        <authorList>
            <person name="Bombar D."/>
            <person name="Heller P."/>
            <person name="Sanchez-Baracaldo P."/>
            <person name="Carter B.J."/>
            <person name="Zert J.P."/>
        </authorList>
    </citation>
    <scope>NUCLEOTIDE SEQUENCE [LARGE SCALE GENOMIC DNA]</scope>
</reference>
<dbReference type="STRING" id="1527444.ucyna2_00632"/>
<dbReference type="AlphaFoldDB" id="A0A086CH99"/>
<dbReference type="eggNOG" id="ENOG5032SW6">
    <property type="taxonomic scope" value="Bacteria"/>
</dbReference>
<evidence type="ECO:0000259" key="6">
    <source>
        <dbReference type="Pfam" id="PF24763"/>
    </source>
</evidence>
<comment type="caution">
    <text evidence="7">The sequence shown here is derived from an EMBL/GenBank/DDBJ whole genome shotgun (WGS) entry which is preliminary data.</text>
</comment>
<feature type="transmembrane region" description="Helical" evidence="5">
    <location>
        <begin position="108"/>
        <end position="128"/>
    </location>
</feature>
<keyword evidence="4 5" id="KW-0472">Membrane</keyword>
<evidence type="ECO:0000256" key="4">
    <source>
        <dbReference type="ARBA" id="ARBA00023136"/>
    </source>
</evidence>
<organism evidence="7 8">
    <name type="scientific">Candidatus Atelocyanobacterium thalassa isolate SIO64986</name>
    <dbReference type="NCBI Taxonomy" id="1527444"/>
    <lineage>
        <taxon>Bacteria</taxon>
        <taxon>Bacillati</taxon>
        <taxon>Cyanobacteriota</taxon>
        <taxon>Cyanophyceae</taxon>
        <taxon>Oscillatoriophycideae</taxon>
        <taxon>Chroococcales</taxon>
        <taxon>Aphanothecaceae</taxon>
        <taxon>Candidatus Atelocyanobacterium</taxon>
        <taxon>Candidatus Atelocyanobacterium thalassae</taxon>
    </lineage>
</organism>
<dbReference type="Pfam" id="PF24763">
    <property type="entry name" value="CGL160_C"/>
    <property type="match status" value="1"/>
</dbReference>
<dbReference type="PATRIC" id="fig|1527444.3.peg.607"/>
<sequence>MQLTSSVSQTSNTETIQADSMKDYYQLQRTLMLLSIVLSGIIFICVWIFHSLHLAFSYLLGALVGVVYLKMLAREVERIGTSQQKLGNKGLILFAATIIVASQWQKLYIVPVFLGFLTYKVAIVAYTIQSVMVSARKSD</sequence>
<proteinExistence type="predicted"/>
<feature type="domain" description="CGL160/ATPI" evidence="6">
    <location>
        <begin position="16"/>
        <end position="128"/>
    </location>
</feature>
<gene>
    <name evidence="7" type="ORF">ucyna2_00632</name>
</gene>
<dbReference type="InterPro" id="IPR056309">
    <property type="entry name" value="CGL160/ATPI_dom"/>
</dbReference>
<evidence type="ECO:0000256" key="1">
    <source>
        <dbReference type="ARBA" id="ARBA00004141"/>
    </source>
</evidence>
<dbReference type="Proteomes" id="UP000028922">
    <property type="component" value="Unassembled WGS sequence"/>
</dbReference>
<keyword evidence="3 5" id="KW-1133">Transmembrane helix</keyword>
<evidence type="ECO:0000256" key="5">
    <source>
        <dbReference type="SAM" id="Phobius"/>
    </source>
</evidence>
<dbReference type="GO" id="GO:0016020">
    <property type="term" value="C:membrane"/>
    <property type="evidence" value="ECO:0007669"/>
    <property type="project" value="UniProtKB-SubCell"/>
</dbReference>
<dbReference type="EMBL" id="JPSP01000005">
    <property type="protein sequence ID" value="KFF41563.1"/>
    <property type="molecule type" value="Genomic_DNA"/>
</dbReference>
<evidence type="ECO:0000256" key="3">
    <source>
        <dbReference type="ARBA" id="ARBA00022989"/>
    </source>
</evidence>
<evidence type="ECO:0000313" key="8">
    <source>
        <dbReference type="Proteomes" id="UP000028922"/>
    </source>
</evidence>
<evidence type="ECO:0000313" key="7">
    <source>
        <dbReference type="EMBL" id="KFF41563.1"/>
    </source>
</evidence>
<accession>A0A086CH99</accession>